<dbReference type="InterPro" id="IPR007159">
    <property type="entry name" value="SpoVT-AbrB_dom"/>
</dbReference>
<reference evidence="2" key="1">
    <citation type="submission" date="2021-04" db="EMBL/GenBank/DDBJ databases">
        <title>Genomic insights into ecological role and evolution of a novel Thermoplasmata order Candidatus Sysuiplasmatales.</title>
        <authorList>
            <person name="Yuan Y."/>
        </authorList>
    </citation>
    <scope>NUCLEOTIDE SEQUENCE</scope>
    <source>
        <strain evidence="2">YP2-bin.285</strain>
    </source>
</reference>
<dbReference type="EMBL" id="JAGVSJ010000018">
    <property type="protein sequence ID" value="MBX8632237.1"/>
    <property type="molecule type" value="Genomic_DNA"/>
</dbReference>
<evidence type="ECO:0000313" key="3">
    <source>
        <dbReference type="Proteomes" id="UP000716004"/>
    </source>
</evidence>
<protein>
    <submittedName>
        <fullName evidence="2">AbrB/MazE/SpoVT family DNA-binding domain-containing protein</fullName>
    </submittedName>
</protein>
<name>A0A8J7YKC8_9ARCH</name>
<comment type="caution">
    <text evidence="2">The sequence shown here is derived from an EMBL/GenBank/DDBJ whole genome shotgun (WGS) entry which is preliminary data.</text>
</comment>
<sequence>MSSKSKISRGFLTVVPKEVRRKVGLKEGDTIEWTVNGESIRVLPHKKVCIDDIIAIASHGGDAVVSKKEIQAGKRDRR</sequence>
<dbReference type="InterPro" id="IPR037914">
    <property type="entry name" value="SpoVT-AbrB_sf"/>
</dbReference>
<dbReference type="SUPFAM" id="SSF89447">
    <property type="entry name" value="AbrB/MazE/MraZ-like"/>
    <property type="match status" value="1"/>
</dbReference>
<dbReference type="AlphaFoldDB" id="A0A8J7YKC8"/>
<dbReference type="NCBIfam" id="TIGR01439">
    <property type="entry name" value="lp_hng_hel_AbrB"/>
    <property type="match status" value="1"/>
</dbReference>
<gene>
    <name evidence="2" type="ORF">J9259_06960</name>
</gene>
<feature type="domain" description="SpoVT-AbrB" evidence="1">
    <location>
        <begin position="5"/>
        <end position="50"/>
    </location>
</feature>
<dbReference type="Pfam" id="PF04014">
    <property type="entry name" value="MazE_antitoxin"/>
    <property type="match status" value="1"/>
</dbReference>
<dbReference type="Gene3D" id="2.10.260.10">
    <property type="match status" value="1"/>
</dbReference>
<proteinExistence type="predicted"/>
<accession>A0A8J7YKC8</accession>
<dbReference type="GO" id="GO:0003677">
    <property type="term" value="F:DNA binding"/>
    <property type="evidence" value="ECO:0007669"/>
    <property type="project" value="UniProtKB-KW"/>
</dbReference>
<organism evidence="2 3">
    <name type="scientific">Candidatus Sysuiplasma superficiale</name>
    <dbReference type="NCBI Taxonomy" id="2823368"/>
    <lineage>
        <taxon>Archaea</taxon>
        <taxon>Methanobacteriati</taxon>
        <taxon>Thermoplasmatota</taxon>
        <taxon>Thermoplasmata</taxon>
        <taxon>Candidatus Sysuiplasmatales</taxon>
        <taxon>Candidatus Sysuiplasmataceae</taxon>
        <taxon>Candidatus Sysuiplasma</taxon>
    </lineage>
</organism>
<evidence type="ECO:0000313" key="2">
    <source>
        <dbReference type="EMBL" id="MBX8632237.1"/>
    </source>
</evidence>
<dbReference type="Proteomes" id="UP000716004">
    <property type="component" value="Unassembled WGS sequence"/>
</dbReference>
<dbReference type="SMART" id="SM00966">
    <property type="entry name" value="SpoVT_AbrB"/>
    <property type="match status" value="1"/>
</dbReference>
<keyword evidence="2" id="KW-0238">DNA-binding</keyword>
<evidence type="ECO:0000259" key="1">
    <source>
        <dbReference type="SMART" id="SM00966"/>
    </source>
</evidence>